<dbReference type="Gene3D" id="1.20.1280.50">
    <property type="match status" value="1"/>
</dbReference>
<feature type="domain" description="F-box" evidence="1">
    <location>
        <begin position="404"/>
        <end position="440"/>
    </location>
</feature>
<accession>A0ABC9BWR3</accession>
<dbReference type="SUPFAM" id="SSF81383">
    <property type="entry name" value="F-box domain"/>
    <property type="match status" value="2"/>
</dbReference>
<dbReference type="Pfam" id="PF03478">
    <property type="entry name" value="Beta-prop_KIB1-4"/>
    <property type="match status" value="2"/>
</dbReference>
<evidence type="ECO:0000259" key="1">
    <source>
        <dbReference type="Pfam" id="PF00646"/>
    </source>
</evidence>
<evidence type="ECO:0000313" key="4">
    <source>
        <dbReference type="Proteomes" id="UP001497457"/>
    </source>
</evidence>
<sequence>MARANTASPPSSPWSSSGFPPKIAAAVLRRLPSQADRVRFAAVCRPWRAAAARHPLPPLPWLALPDGTFYSFPSSTALRFNPAAAGGYLGSCDDWLLFDAIGGAGEDGYLLANPFTGATARLPSLSRVRFAVGDGSAALPWRGIADDQRAPHGATVRKLAICPGGGHRLVAAVVGDGRLGKIAMCRAGAGAGSSWVMSGHDAWRGITDMAFYDGKVYAVEDTGELFAMPTGVDPRTGEPTVAWARCVVKASDHGAPSRRRRRKQQASPSMRYLFVHGGRLTMVHRTVVGNGGATKFAVFMADLAASRWSEVASVGGDTALFVGRWRTLARRVSMYGMSGNRIHFLDDDAFPRGCPGSFGSYDMGDGKTYSLLPPPPPEFFNSGGGDTPATWLFPRDREQEISRWCDLPCDVVGLVLRHLRCREDRLSLSEVCRDWCSSARQYLRRRPRPRTLLAAVAPSPATAYLALPNGRMFRFPELTSRLPDKKLAGFAGVAAGAACDDWILFHDDGGLLRLASPFTGKTTLLPSFHGIRAHGGHVEIVNDAAAASAAALWRARCYDKPTMAVRKLVVCPDGGGGGGFVAAAILGGEHLAKVALCSAETFSWSHSAGDRWRRYDDLALVGGRLYALTAGEDLLALDVGFDRDTGEPFVSRVERVVEGDRYSPFAGTARYLVAASGGGELLMVRRRAEEDGRPSFAVFRADLASARWETVSRLRCDGGGGEALFVGRLCSRAVRGRRYLPGGQIFFLPDECPAKWVPRRRPGHHAAVYNMLDGKVTYLLPRQRQDEEGPWQVTWLFSSEMIH</sequence>
<feature type="domain" description="KIB1-4 beta-propeller" evidence="2">
    <location>
        <begin position="69"/>
        <end position="354"/>
    </location>
</feature>
<proteinExistence type="predicted"/>
<protein>
    <recommendedName>
        <fullName evidence="5">F-box domain-containing protein</fullName>
    </recommendedName>
</protein>
<dbReference type="PANTHER" id="PTHR33110:SF110">
    <property type="entry name" value="OS11G0624400 PROTEIN"/>
    <property type="match status" value="1"/>
</dbReference>
<dbReference type="AlphaFoldDB" id="A0ABC9BWR3"/>
<dbReference type="PANTHER" id="PTHR33110">
    <property type="entry name" value="F-BOX/KELCH-REPEAT PROTEIN-RELATED"/>
    <property type="match status" value="1"/>
</dbReference>
<reference evidence="3" key="1">
    <citation type="submission" date="2024-10" db="EMBL/GenBank/DDBJ databases">
        <authorList>
            <person name="Ryan C."/>
        </authorList>
    </citation>
    <scope>NUCLEOTIDE SEQUENCE [LARGE SCALE GENOMIC DNA]</scope>
</reference>
<keyword evidence="4" id="KW-1185">Reference proteome</keyword>
<dbReference type="InterPro" id="IPR001810">
    <property type="entry name" value="F-box_dom"/>
</dbReference>
<dbReference type="Pfam" id="PF00646">
    <property type="entry name" value="F-box"/>
    <property type="match status" value="1"/>
</dbReference>
<evidence type="ECO:0000259" key="2">
    <source>
        <dbReference type="Pfam" id="PF03478"/>
    </source>
</evidence>
<evidence type="ECO:0008006" key="5">
    <source>
        <dbReference type="Google" id="ProtNLM"/>
    </source>
</evidence>
<dbReference type="Proteomes" id="UP001497457">
    <property type="component" value="Chromosome 28b"/>
</dbReference>
<dbReference type="InterPro" id="IPR005174">
    <property type="entry name" value="KIB1-4_b-propeller"/>
</dbReference>
<name>A0ABC9BWR3_9POAL</name>
<feature type="domain" description="KIB1-4 beta-propeller" evidence="2">
    <location>
        <begin position="480"/>
        <end position="770"/>
    </location>
</feature>
<dbReference type="InterPro" id="IPR036047">
    <property type="entry name" value="F-box-like_dom_sf"/>
</dbReference>
<gene>
    <name evidence="3" type="ORF">URODEC1_LOCUS69697</name>
</gene>
<evidence type="ECO:0000313" key="3">
    <source>
        <dbReference type="EMBL" id="CAL5009844.1"/>
    </source>
</evidence>
<organism evidence="3 4">
    <name type="scientific">Urochloa decumbens</name>
    <dbReference type="NCBI Taxonomy" id="240449"/>
    <lineage>
        <taxon>Eukaryota</taxon>
        <taxon>Viridiplantae</taxon>
        <taxon>Streptophyta</taxon>
        <taxon>Embryophyta</taxon>
        <taxon>Tracheophyta</taxon>
        <taxon>Spermatophyta</taxon>
        <taxon>Magnoliopsida</taxon>
        <taxon>Liliopsida</taxon>
        <taxon>Poales</taxon>
        <taxon>Poaceae</taxon>
        <taxon>PACMAD clade</taxon>
        <taxon>Panicoideae</taxon>
        <taxon>Panicodae</taxon>
        <taxon>Paniceae</taxon>
        <taxon>Melinidinae</taxon>
        <taxon>Urochloa</taxon>
    </lineage>
</organism>
<dbReference type="EMBL" id="OZ075138">
    <property type="protein sequence ID" value="CAL5009844.1"/>
    <property type="molecule type" value="Genomic_DNA"/>
</dbReference>